<dbReference type="GO" id="GO:0016747">
    <property type="term" value="F:acyltransferase activity, transferring groups other than amino-acyl groups"/>
    <property type="evidence" value="ECO:0007669"/>
    <property type="project" value="TreeGrafter"/>
</dbReference>
<comment type="similarity">
    <text evidence="1">Belongs to the plant acyltransferase family.</text>
</comment>
<dbReference type="PANTHER" id="PTHR31642:SF160">
    <property type="entry name" value="HXXXD-TYPE ACYL-TRANSFERASE FAMILY PROTEIN"/>
    <property type="match status" value="1"/>
</dbReference>
<dbReference type="Pfam" id="PF02458">
    <property type="entry name" value="Transferase"/>
    <property type="match status" value="1"/>
</dbReference>
<dbReference type="OrthoDB" id="1862401at2759"/>
<dbReference type="InterPro" id="IPR050317">
    <property type="entry name" value="Plant_Fungal_Acyltransferase"/>
</dbReference>
<name>A0A835M9S8_9MAGN</name>
<dbReference type="InterPro" id="IPR023213">
    <property type="entry name" value="CAT-like_dom_sf"/>
</dbReference>
<reference evidence="2 3" key="1">
    <citation type="submission" date="2020-10" db="EMBL/GenBank/DDBJ databases">
        <title>The Coptis chinensis genome and diversification of protoberbering-type alkaloids.</title>
        <authorList>
            <person name="Wang B."/>
            <person name="Shu S."/>
            <person name="Song C."/>
            <person name="Liu Y."/>
        </authorList>
    </citation>
    <scope>NUCLEOTIDE SEQUENCE [LARGE SCALE GENOMIC DNA]</scope>
    <source>
        <strain evidence="2">HL-2020</strain>
        <tissue evidence="2">Leaf</tissue>
    </source>
</reference>
<gene>
    <name evidence="2" type="ORF">IFM89_026590</name>
</gene>
<proteinExistence type="inferred from homology"/>
<evidence type="ECO:0000313" key="3">
    <source>
        <dbReference type="Proteomes" id="UP000631114"/>
    </source>
</evidence>
<dbReference type="AlphaFoldDB" id="A0A835M9S8"/>
<evidence type="ECO:0000256" key="1">
    <source>
        <dbReference type="ARBA" id="ARBA00009861"/>
    </source>
</evidence>
<comment type="caution">
    <text evidence="2">The sequence shown here is derived from an EMBL/GenBank/DDBJ whole genome shotgun (WGS) entry which is preliminary data.</text>
</comment>
<accession>A0A835M9S8</accession>
<dbReference type="PANTHER" id="PTHR31642">
    <property type="entry name" value="TRICHOTHECENE 3-O-ACETYLTRANSFERASE"/>
    <property type="match status" value="1"/>
</dbReference>
<dbReference type="Proteomes" id="UP000631114">
    <property type="component" value="Unassembled WGS sequence"/>
</dbReference>
<sequence>MVSSETILNVTQKSLVMANNTSIKHYTLPISNLDLLSGRSAIIVLFAYTKPPVGDFSSILSTIKTSLSETLNHYFPFAGRVVSNSATNETEILCNNQGVEVTESHANIDLASFHDLNESVKDIYIPVSLEMPLSLQVTSFTCGGFSLFWSFDHVLVDAKSSNTFLVAWSEVARKRPISNYPNHQRSIFKPRSPPEYGPIFDRTFCKFTEEMFLNTPNAYDISVKRMYFIEASDVIKLQELASENGEKRTKVEAVSAYIWKVVAATLEESETHCNMGWLVDGRPRIVSQDVSNLVGNVLSMAVGEASVEDLRQAKILLGIGGPSVIVTSGRQYSLFEVNMGFGPPVVGTYYSSLQRLCAAYFNPQPSSRGDGSWVVFSMVWSKLADALESDPNQIFKPISATI</sequence>
<dbReference type="EMBL" id="JADFTS010000002">
    <property type="protein sequence ID" value="KAF9621697.1"/>
    <property type="molecule type" value="Genomic_DNA"/>
</dbReference>
<evidence type="ECO:0000313" key="2">
    <source>
        <dbReference type="EMBL" id="KAF9621697.1"/>
    </source>
</evidence>
<protein>
    <submittedName>
        <fullName evidence="2">Uncharacterized protein</fullName>
    </submittedName>
</protein>
<organism evidence="2 3">
    <name type="scientific">Coptis chinensis</name>
    <dbReference type="NCBI Taxonomy" id="261450"/>
    <lineage>
        <taxon>Eukaryota</taxon>
        <taxon>Viridiplantae</taxon>
        <taxon>Streptophyta</taxon>
        <taxon>Embryophyta</taxon>
        <taxon>Tracheophyta</taxon>
        <taxon>Spermatophyta</taxon>
        <taxon>Magnoliopsida</taxon>
        <taxon>Ranunculales</taxon>
        <taxon>Ranunculaceae</taxon>
        <taxon>Coptidoideae</taxon>
        <taxon>Coptis</taxon>
    </lineage>
</organism>
<dbReference type="Gene3D" id="3.30.559.10">
    <property type="entry name" value="Chloramphenicol acetyltransferase-like domain"/>
    <property type="match status" value="2"/>
</dbReference>
<keyword evidence="3" id="KW-1185">Reference proteome</keyword>